<comment type="caution">
    <text evidence="1">The sequence shown here is derived from an EMBL/GenBank/DDBJ whole genome shotgun (WGS) entry which is preliminary data.</text>
</comment>
<evidence type="ECO:0000313" key="1">
    <source>
        <dbReference type="EMBL" id="KNE95452.1"/>
    </source>
</evidence>
<proteinExistence type="predicted"/>
<reference evidence="2" key="1">
    <citation type="submission" date="2014-03" db="EMBL/GenBank/DDBJ databases">
        <title>The Genome Sequence of Puccinia striiformis f. sp. tritici PST-78.</title>
        <authorList>
            <consortium name="The Broad Institute Genome Sequencing Platform"/>
            <person name="Cuomo C."/>
            <person name="Hulbert S."/>
            <person name="Chen X."/>
            <person name="Walker B."/>
            <person name="Young S.K."/>
            <person name="Zeng Q."/>
            <person name="Gargeya S."/>
            <person name="Fitzgerald M."/>
            <person name="Haas B."/>
            <person name="Abouelleil A."/>
            <person name="Alvarado L."/>
            <person name="Arachchi H.M."/>
            <person name="Berlin A.M."/>
            <person name="Chapman S.B."/>
            <person name="Goldberg J."/>
            <person name="Griggs A."/>
            <person name="Gujja S."/>
            <person name="Hansen M."/>
            <person name="Howarth C."/>
            <person name="Imamovic A."/>
            <person name="Larimer J."/>
            <person name="McCowan C."/>
            <person name="Montmayeur A."/>
            <person name="Murphy C."/>
            <person name="Neiman D."/>
            <person name="Pearson M."/>
            <person name="Priest M."/>
            <person name="Roberts A."/>
            <person name="Saif S."/>
            <person name="Shea T."/>
            <person name="Sisk P."/>
            <person name="Sykes S."/>
            <person name="Wortman J."/>
            <person name="Nusbaum C."/>
            <person name="Birren B."/>
        </authorList>
    </citation>
    <scope>NUCLEOTIDE SEQUENCE [LARGE SCALE GENOMIC DNA]</scope>
    <source>
        <strain evidence="2">race PST-78</strain>
    </source>
</reference>
<protein>
    <submittedName>
        <fullName evidence="1">Uncharacterized protein</fullName>
    </submittedName>
</protein>
<dbReference type="EMBL" id="AJIL01000097">
    <property type="protein sequence ID" value="KNE95452.1"/>
    <property type="molecule type" value="Genomic_DNA"/>
</dbReference>
<accession>A0A0L0V844</accession>
<organism evidence="1 2">
    <name type="scientific">Puccinia striiformis f. sp. tritici PST-78</name>
    <dbReference type="NCBI Taxonomy" id="1165861"/>
    <lineage>
        <taxon>Eukaryota</taxon>
        <taxon>Fungi</taxon>
        <taxon>Dikarya</taxon>
        <taxon>Basidiomycota</taxon>
        <taxon>Pucciniomycotina</taxon>
        <taxon>Pucciniomycetes</taxon>
        <taxon>Pucciniales</taxon>
        <taxon>Pucciniaceae</taxon>
        <taxon>Puccinia</taxon>
    </lineage>
</organism>
<keyword evidence="2" id="KW-1185">Reference proteome</keyword>
<dbReference type="AlphaFoldDB" id="A0A0L0V844"/>
<gene>
    <name evidence="1" type="ORF">PSTG_11307</name>
</gene>
<evidence type="ECO:0000313" key="2">
    <source>
        <dbReference type="Proteomes" id="UP000054564"/>
    </source>
</evidence>
<sequence>MGSRIPRIIERKRDNDNDITFKQANWKWLSHASSVHQAITFANTLFPCFVSTSGLATTRTKKIKHKDRASRLIKRALFRAVKLNLIGIAYNNLIP</sequence>
<dbReference type="Proteomes" id="UP000054564">
    <property type="component" value="Unassembled WGS sequence"/>
</dbReference>
<name>A0A0L0V844_9BASI</name>